<proteinExistence type="inferred from homology"/>
<dbReference type="SUPFAM" id="SSF50129">
    <property type="entry name" value="GroES-like"/>
    <property type="match status" value="1"/>
</dbReference>
<dbReference type="EMBL" id="SOEZ01000042">
    <property type="protein sequence ID" value="TFB51320.1"/>
    <property type="molecule type" value="Genomic_DNA"/>
</dbReference>
<gene>
    <name evidence="10" type="ORF">E3O23_08360</name>
</gene>
<evidence type="ECO:0000256" key="3">
    <source>
        <dbReference type="ARBA" id="ARBA00013190"/>
    </source>
</evidence>
<keyword evidence="6 10" id="KW-0560">Oxidoreductase</keyword>
<dbReference type="InterPro" id="IPR036291">
    <property type="entry name" value="NAD(P)-bd_dom_sf"/>
</dbReference>
<keyword evidence="5" id="KW-0862">Zinc</keyword>
<comment type="cofactor">
    <cofactor evidence="1">
        <name>Zn(2+)</name>
        <dbReference type="ChEBI" id="CHEBI:29105"/>
    </cofactor>
</comment>
<dbReference type="PANTHER" id="PTHR42940">
    <property type="entry name" value="ALCOHOL DEHYDROGENASE 1-RELATED"/>
    <property type="match status" value="1"/>
</dbReference>
<evidence type="ECO:0000256" key="6">
    <source>
        <dbReference type="ARBA" id="ARBA00023002"/>
    </source>
</evidence>
<dbReference type="EC" id="1.1.1.1" evidence="3"/>
<dbReference type="Pfam" id="PF08240">
    <property type="entry name" value="ADH_N"/>
    <property type="match status" value="1"/>
</dbReference>
<dbReference type="InterPro" id="IPR020843">
    <property type="entry name" value="ER"/>
</dbReference>
<name>A0A4R8UG20_9MICO</name>
<evidence type="ECO:0000313" key="11">
    <source>
        <dbReference type="Proteomes" id="UP000297866"/>
    </source>
</evidence>
<evidence type="ECO:0000256" key="4">
    <source>
        <dbReference type="ARBA" id="ARBA00022723"/>
    </source>
</evidence>
<comment type="similarity">
    <text evidence="2">Belongs to the zinc-containing alcohol dehydrogenase family.</text>
</comment>
<dbReference type="Gene3D" id="3.40.50.720">
    <property type="entry name" value="NAD(P)-binding Rossmann-like Domain"/>
    <property type="match status" value="1"/>
</dbReference>
<dbReference type="GO" id="GO:0004022">
    <property type="term" value="F:alcohol dehydrogenase (NAD+) activity"/>
    <property type="evidence" value="ECO:0007669"/>
    <property type="project" value="UniProtKB-EC"/>
</dbReference>
<dbReference type="Gene3D" id="3.90.180.10">
    <property type="entry name" value="Medium-chain alcohol dehydrogenases, catalytic domain"/>
    <property type="match status" value="1"/>
</dbReference>
<evidence type="ECO:0000256" key="1">
    <source>
        <dbReference type="ARBA" id="ARBA00001947"/>
    </source>
</evidence>
<evidence type="ECO:0000313" key="10">
    <source>
        <dbReference type="EMBL" id="TFB51320.1"/>
    </source>
</evidence>
<keyword evidence="4" id="KW-0479">Metal-binding</keyword>
<protein>
    <recommendedName>
        <fullName evidence="3">alcohol dehydrogenase</fullName>
        <ecNumber evidence="3">1.1.1.1</ecNumber>
    </recommendedName>
</protein>
<feature type="domain" description="Enoyl reductase (ER)" evidence="9">
    <location>
        <begin position="9"/>
        <end position="329"/>
    </location>
</feature>
<dbReference type="SMART" id="SM00829">
    <property type="entry name" value="PKS_ER"/>
    <property type="match status" value="1"/>
</dbReference>
<evidence type="ECO:0000256" key="2">
    <source>
        <dbReference type="ARBA" id="ARBA00008072"/>
    </source>
</evidence>
<dbReference type="InterPro" id="IPR013154">
    <property type="entry name" value="ADH-like_N"/>
</dbReference>
<dbReference type="CDD" id="cd08298">
    <property type="entry name" value="CAD2"/>
    <property type="match status" value="1"/>
</dbReference>
<evidence type="ECO:0000256" key="5">
    <source>
        <dbReference type="ARBA" id="ARBA00022833"/>
    </source>
</evidence>
<dbReference type="AlphaFoldDB" id="A0A4R8UG20"/>
<dbReference type="GO" id="GO:0005737">
    <property type="term" value="C:cytoplasm"/>
    <property type="evidence" value="ECO:0007669"/>
    <property type="project" value="TreeGrafter"/>
</dbReference>
<evidence type="ECO:0000259" key="9">
    <source>
        <dbReference type="SMART" id="SM00829"/>
    </source>
</evidence>
<organism evidence="10 11">
    <name type="scientific">Cryobacterium tagatosivorans</name>
    <dbReference type="NCBI Taxonomy" id="1259199"/>
    <lineage>
        <taxon>Bacteria</taxon>
        <taxon>Bacillati</taxon>
        <taxon>Actinomycetota</taxon>
        <taxon>Actinomycetes</taxon>
        <taxon>Micrococcales</taxon>
        <taxon>Microbacteriaceae</taxon>
        <taxon>Cryobacterium</taxon>
    </lineage>
</organism>
<dbReference type="InterPro" id="IPR013149">
    <property type="entry name" value="ADH-like_C"/>
</dbReference>
<evidence type="ECO:0000256" key="7">
    <source>
        <dbReference type="ARBA" id="ARBA00049164"/>
    </source>
</evidence>
<comment type="caution">
    <text evidence="10">The sequence shown here is derived from an EMBL/GenBank/DDBJ whole genome shotgun (WGS) entry which is preliminary data.</text>
</comment>
<dbReference type="GO" id="GO:0046872">
    <property type="term" value="F:metal ion binding"/>
    <property type="evidence" value="ECO:0007669"/>
    <property type="project" value="UniProtKB-KW"/>
</dbReference>
<comment type="catalytic activity">
    <reaction evidence="7">
        <text>a secondary alcohol + NAD(+) = a ketone + NADH + H(+)</text>
        <dbReference type="Rhea" id="RHEA:10740"/>
        <dbReference type="ChEBI" id="CHEBI:15378"/>
        <dbReference type="ChEBI" id="CHEBI:17087"/>
        <dbReference type="ChEBI" id="CHEBI:35681"/>
        <dbReference type="ChEBI" id="CHEBI:57540"/>
        <dbReference type="ChEBI" id="CHEBI:57945"/>
        <dbReference type="EC" id="1.1.1.1"/>
    </reaction>
</comment>
<keyword evidence="11" id="KW-1185">Reference proteome</keyword>
<dbReference type="OrthoDB" id="3567264at2"/>
<dbReference type="Pfam" id="PF00107">
    <property type="entry name" value="ADH_zinc_N"/>
    <property type="match status" value="1"/>
</dbReference>
<dbReference type="InterPro" id="IPR011032">
    <property type="entry name" value="GroES-like_sf"/>
</dbReference>
<accession>A0A4R8UG20</accession>
<dbReference type="InterPro" id="IPR014187">
    <property type="entry name" value="ADH_Zn_typ-2"/>
</dbReference>
<evidence type="ECO:0000256" key="8">
    <source>
        <dbReference type="ARBA" id="ARBA00049243"/>
    </source>
</evidence>
<sequence length="335" mass="35594">MDSMKAWTTDLDRRRVELVRKPVPQAAADEVLVRVLACGVCRTDLHVVDGELAPHLAGVTPGHQVVGIVERLGSDVRQLAVGDLVGIAWLRRTCGVCRWCRAGRENLCPESQYTGWDADGGFAEYATVPESFAYRLAEGSDPVETAPLLCAGIIGYRALSRAALPPGGRLGIYGFGSSAHITAQLALAAGAEVFAMTRGERNQALARALGASFVGEADAVPPAPLDSAIIFAPAGTLVPLALRATTRGGTVVLAGIHVSRIPALDYDSTLFYERDLRSVTSNTRADGQDFLRIAHNLRIVPTVRPYSFGQVDRALDDLRAGTASGSVVIDLALPR</sequence>
<dbReference type="PANTHER" id="PTHR42940:SF8">
    <property type="entry name" value="VACUOLAR PROTEIN SORTING-ASSOCIATED PROTEIN 11"/>
    <property type="match status" value="1"/>
</dbReference>
<dbReference type="SUPFAM" id="SSF51735">
    <property type="entry name" value="NAD(P)-binding Rossmann-fold domains"/>
    <property type="match status" value="1"/>
</dbReference>
<comment type="catalytic activity">
    <reaction evidence="8">
        <text>a primary alcohol + NAD(+) = an aldehyde + NADH + H(+)</text>
        <dbReference type="Rhea" id="RHEA:10736"/>
        <dbReference type="ChEBI" id="CHEBI:15378"/>
        <dbReference type="ChEBI" id="CHEBI:15734"/>
        <dbReference type="ChEBI" id="CHEBI:17478"/>
        <dbReference type="ChEBI" id="CHEBI:57540"/>
        <dbReference type="ChEBI" id="CHEBI:57945"/>
        <dbReference type="EC" id="1.1.1.1"/>
    </reaction>
</comment>
<dbReference type="Proteomes" id="UP000297866">
    <property type="component" value="Unassembled WGS sequence"/>
</dbReference>
<dbReference type="NCBIfam" id="TIGR02822">
    <property type="entry name" value="adh_fam_2"/>
    <property type="match status" value="1"/>
</dbReference>
<reference evidence="10 11" key="1">
    <citation type="submission" date="2019-03" db="EMBL/GenBank/DDBJ databases">
        <title>Genomics of glacier-inhabiting Cryobacterium strains.</title>
        <authorList>
            <person name="Liu Q."/>
            <person name="Xin Y.-H."/>
        </authorList>
    </citation>
    <scope>NUCLEOTIDE SEQUENCE [LARGE SCALE GENOMIC DNA]</scope>
    <source>
        <strain evidence="10 11">Sr47</strain>
    </source>
</reference>